<accession>A0A0D3A0F5</accession>
<organism evidence="1 2">
    <name type="scientific">Brassica oleracea var. oleracea</name>
    <dbReference type="NCBI Taxonomy" id="109376"/>
    <lineage>
        <taxon>Eukaryota</taxon>
        <taxon>Viridiplantae</taxon>
        <taxon>Streptophyta</taxon>
        <taxon>Embryophyta</taxon>
        <taxon>Tracheophyta</taxon>
        <taxon>Spermatophyta</taxon>
        <taxon>Magnoliopsida</taxon>
        <taxon>eudicotyledons</taxon>
        <taxon>Gunneridae</taxon>
        <taxon>Pentapetalae</taxon>
        <taxon>rosids</taxon>
        <taxon>malvids</taxon>
        <taxon>Brassicales</taxon>
        <taxon>Brassicaceae</taxon>
        <taxon>Brassiceae</taxon>
        <taxon>Brassica</taxon>
    </lineage>
</organism>
<evidence type="ECO:0000313" key="1">
    <source>
        <dbReference type="EnsemblPlants" id="Bo17771s010.1"/>
    </source>
</evidence>
<sequence length="85" mass="9697">MITSCAYLANMFITLVMEEEQIFAIDWIIANLAKIFRLTVAVDACCLLKCLVSVLFTLEMSDEFVTYLVNIIAYVANAQRFFITQ</sequence>
<reference evidence="1" key="1">
    <citation type="journal article" date="2014" name="Genome Biol.">
        <title>Transcriptome and methylome profiling reveals relics of genome dominance in the mesopolyploid Brassica oleracea.</title>
        <authorList>
            <person name="Parkin I.A."/>
            <person name="Koh C."/>
            <person name="Tang H."/>
            <person name="Robinson S.J."/>
            <person name="Kagale S."/>
            <person name="Clarke W.E."/>
            <person name="Town C.D."/>
            <person name="Nixon J."/>
            <person name="Krishnakumar V."/>
            <person name="Bidwell S.L."/>
            <person name="Denoeud F."/>
            <person name="Belcram H."/>
            <person name="Links M.G."/>
            <person name="Just J."/>
            <person name="Clarke C."/>
            <person name="Bender T."/>
            <person name="Huebert T."/>
            <person name="Mason A.S."/>
            <person name="Pires J.C."/>
            <person name="Barker G."/>
            <person name="Moore J."/>
            <person name="Walley P.G."/>
            <person name="Manoli S."/>
            <person name="Batley J."/>
            <person name="Edwards D."/>
            <person name="Nelson M.N."/>
            <person name="Wang X."/>
            <person name="Paterson A.H."/>
            <person name="King G."/>
            <person name="Bancroft I."/>
            <person name="Chalhoub B."/>
            <person name="Sharpe A.G."/>
        </authorList>
    </citation>
    <scope>NUCLEOTIDE SEQUENCE [LARGE SCALE GENOMIC DNA]</scope>
    <source>
        <strain evidence="1">cv. TO1000</strain>
    </source>
</reference>
<dbReference type="EnsemblPlants" id="Bo17771s010.1">
    <property type="protein sequence ID" value="Bo17771s010.1"/>
    <property type="gene ID" value="Bo17771s010"/>
</dbReference>
<evidence type="ECO:0000313" key="2">
    <source>
        <dbReference type="Proteomes" id="UP000032141"/>
    </source>
</evidence>
<dbReference type="Proteomes" id="UP000032141">
    <property type="component" value="Unassembled WGS sequence"/>
</dbReference>
<proteinExistence type="predicted"/>
<keyword evidence="2" id="KW-1185">Reference proteome</keyword>
<dbReference type="Gramene" id="Bo17771s010.1">
    <property type="protein sequence ID" value="Bo17771s010.1"/>
    <property type="gene ID" value="Bo17771s010"/>
</dbReference>
<protein>
    <submittedName>
        <fullName evidence="1">Uncharacterized protein</fullName>
    </submittedName>
</protein>
<reference evidence="1" key="2">
    <citation type="submission" date="2015-06" db="UniProtKB">
        <authorList>
            <consortium name="EnsemblPlants"/>
        </authorList>
    </citation>
    <scope>IDENTIFICATION</scope>
</reference>
<name>A0A0D3A0F5_BRAOL</name>
<dbReference type="HOGENOM" id="CLU_2515808_0_0_1"/>
<dbReference type="AlphaFoldDB" id="A0A0D3A0F5"/>